<dbReference type="PANTHER" id="PTHR18968:SF166">
    <property type="entry name" value="2-HYDROXYACYL-COA LYASE 2"/>
    <property type="match status" value="1"/>
</dbReference>
<evidence type="ECO:0000313" key="7">
    <source>
        <dbReference type="Proteomes" id="UP001595629"/>
    </source>
</evidence>
<feature type="domain" description="Thiamine pyrophosphate enzyme TPP-binding" evidence="4">
    <location>
        <begin position="366"/>
        <end position="511"/>
    </location>
</feature>
<dbReference type="SUPFAM" id="SSF52467">
    <property type="entry name" value="DHS-like NAD/FAD-binding domain"/>
    <property type="match status" value="1"/>
</dbReference>
<evidence type="ECO:0000259" key="4">
    <source>
        <dbReference type="Pfam" id="PF02775"/>
    </source>
</evidence>
<evidence type="ECO:0000256" key="3">
    <source>
        <dbReference type="ARBA" id="ARBA00023052"/>
    </source>
</evidence>
<evidence type="ECO:0000256" key="2">
    <source>
        <dbReference type="ARBA" id="ARBA00007812"/>
    </source>
</evidence>
<dbReference type="InterPro" id="IPR012001">
    <property type="entry name" value="Thiamin_PyroP_enz_TPP-bd_dom"/>
</dbReference>
<keyword evidence="3" id="KW-0786">Thiamine pyrophosphate</keyword>
<dbReference type="RefSeq" id="WP_386737448.1">
    <property type="nucleotide sequence ID" value="NZ_JBHRXI010000044.1"/>
</dbReference>
<dbReference type="CDD" id="cd02004">
    <property type="entry name" value="TPP_BZL_OCoD_HPCL"/>
    <property type="match status" value="1"/>
</dbReference>
<dbReference type="SUPFAM" id="SSF52518">
    <property type="entry name" value="Thiamin diphosphate-binding fold (THDP-binding)"/>
    <property type="match status" value="2"/>
</dbReference>
<dbReference type="Pfam" id="PF02775">
    <property type="entry name" value="TPP_enzyme_C"/>
    <property type="match status" value="1"/>
</dbReference>
<comment type="similarity">
    <text evidence="2">Belongs to the TPP enzyme family.</text>
</comment>
<comment type="cofactor">
    <cofactor evidence="1">
        <name>thiamine diphosphate</name>
        <dbReference type="ChEBI" id="CHEBI:58937"/>
    </cofactor>
</comment>
<dbReference type="InterPro" id="IPR011766">
    <property type="entry name" value="TPP_enzyme_TPP-bd"/>
</dbReference>
<organism evidence="6 7">
    <name type="scientific">Lutimaribacter marinistellae</name>
    <dbReference type="NCBI Taxonomy" id="1820329"/>
    <lineage>
        <taxon>Bacteria</taxon>
        <taxon>Pseudomonadati</taxon>
        <taxon>Pseudomonadota</taxon>
        <taxon>Alphaproteobacteria</taxon>
        <taxon>Rhodobacterales</taxon>
        <taxon>Roseobacteraceae</taxon>
        <taxon>Lutimaribacter</taxon>
    </lineage>
</organism>
<feature type="domain" description="Thiamine pyrophosphate enzyme N-terminal TPP-binding" evidence="5">
    <location>
        <begin position="1"/>
        <end position="116"/>
    </location>
</feature>
<gene>
    <name evidence="6" type="ORF">ACFORG_20565</name>
</gene>
<dbReference type="InterPro" id="IPR029061">
    <property type="entry name" value="THDP-binding"/>
</dbReference>
<name>A0ABV7TMF9_9RHOB</name>
<dbReference type="Proteomes" id="UP001595629">
    <property type="component" value="Unassembled WGS sequence"/>
</dbReference>
<protein>
    <submittedName>
        <fullName evidence="6">Thiamine pyrophosphate-binding protein</fullName>
    </submittedName>
</protein>
<dbReference type="Pfam" id="PF02776">
    <property type="entry name" value="TPP_enzyme_N"/>
    <property type="match status" value="1"/>
</dbReference>
<dbReference type="InterPro" id="IPR029035">
    <property type="entry name" value="DHS-like_NAD/FAD-binding_dom"/>
</dbReference>
<reference evidence="7" key="1">
    <citation type="journal article" date="2019" name="Int. J. Syst. Evol. Microbiol.">
        <title>The Global Catalogue of Microorganisms (GCM) 10K type strain sequencing project: providing services to taxonomists for standard genome sequencing and annotation.</title>
        <authorList>
            <consortium name="The Broad Institute Genomics Platform"/>
            <consortium name="The Broad Institute Genome Sequencing Center for Infectious Disease"/>
            <person name="Wu L."/>
            <person name="Ma J."/>
        </authorList>
    </citation>
    <scope>NUCLEOTIDE SEQUENCE [LARGE SCALE GENOMIC DNA]</scope>
    <source>
        <strain evidence="7">KCTC 42911</strain>
    </source>
</reference>
<accession>A0ABV7TMF9</accession>
<comment type="caution">
    <text evidence="6">The sequence shown here is derived from an EMBL/GenBank/DDBJ whole genome shotgun (WGS) entry which is preliminary data.</text>
</comment>
<keyword evidence="7" id="KW-1185">Reference proteome</keyword>
<proteinExistence type="inferred from homology"/>
<dbReference type="EMBL" id="JBHRXI010000044">
    <property type="protein sequence ID" value="MFC3616142.1"/>
    <property type="molecule type" value="Genomic_DNA"/>
</dbReference>
<dbReference type="Gene3D" id="3.40.50.1220">
    <property type="entry name" value="TPP-binding domain"/>
    <property type="match status" value="1"/>
</dbReference>
<dbReference type="InterPro" id="IPR045229">
    <property type="entry name" value="TPP_enz"/>
</dbReference>
<dbReference type="PANTHER" id="PTHR18968">
    <property type="entry name" value="THIAMINE PYROPHOSPHATE ENZYMES"/>
    <property type="match status" value="1"/>
</dbReference>
<evidence type="ECO:0000259" key="5">
    <source>
        <dbReference type="Pfam" id="PF02776"/>
    </source>
</evidence>
<evidence type="ECO:0000313" key="6">
    <source>
        <dbReference type="EMBL" id="MFC3616142.1"/>
    </source>
</evidence>
<sequence length="522" mass="54754">MRGADVLVRTLEQAGTEIIFALSGNQIMPVFDACLDSSVRIVHTRHEAATGFMAEGYAQSRGTLGVALVTAGAGLGNAISPLMTARASQTPLLLLSGDSPVRLDGQGAFQEMDQVGLTASVTKLSRRVTDPNMIEAELQTAIEVATSGQPGPVHLSLPADVLEASSAAPLASDSAISKAMPDLAEISANLSKAEKPLVLLGPELTPSRVALDFARLGVPAIPMESPRGANDPSLGRVGAAWAEADFVLALGKPVDFSLRHGRAETWKNARWITVHGDPLEVARAERCLSDRLIVAVEGPPRRVAEALVRSVDARSLPHDWADRVAGLCDIKPSAPLMTDGRLTSAGLCEAVSRFVSSARDPIFISDGGEIGQWAQALVRSSRRVVNGVSGAIGGGVCYAIGAKAASPASDVIAVMGDGTAGFHLMEFETAVREDIPFVAVIGNDRRWNAEHELQRRSFGADRTHGCMLSGARYDQAVASLGGYGAHVTRTDELSDALQDALTSGRPACVNVEIQGLPAPVMD</sequence>
<dbReference type="Gene3D" id="3.40.50.970">
    <property type="match status" value="2"/>
</dbReference>
<evidence type="ECO:0000256" key="1">
    <source>
        <dbReference type="ARBA" id="ARBA00001964"/>
    </source>
</evidence>
<dbReference type="CDD" id="cd07035">
    <property type="entry name" value="TPP_PYR_POX_like"/>
    <property type="match status" value="1"/>
</dbReference>